<feature type="compositionally biased region" description="Basic and acidic residues" evidence="3">
    <location>
        <begin position="39"/>
        <end position="49"/>
    </location>
</feature>
<comment type="caution">
    <text evidence="5">The sequence shown here is derived from an EMBL/GenBank/DDBJ whole genome shotgun (WGS) entry which is preliminary data.</text>
</comment>
<dbReference type="InterPro" id="IPR045063">
    <property type="entry name" value="Dynamin_N"/>
</dbReference>
<sequence>MTRSGVKQEPHENHNEPTAPAPQLPSRPISISSTTTAMNEERVGSSDDTIRDEDVDMEGIHGAGTRGADDRVEDFNSALHVLQGLGKDIRELNTLIRSLEALGIKANGTSLPKLVIVGDQSAGKSSIVEGLTNTNLPRSEGTCTRCPYRITTTASRDGTWSCKVSLFREYSVTDKPREDPNDLACFDYWMGPHEPHVDHFATITDESDLGHVLRQAQLAILNPSIPVTAFSKSKAPLSGHEVNFSPNVVRLDIEGPGLPDTSFYDLPGAFNLVRGARGKDYLVDFIRQLIQLYVTDEKALILFASSIEKEIDMDLAFRYIKDADAVDRCMGVLTKPDLLTGLLHNNPKREGDVLQLLQGDDVACELGHGWYVTKQLSPAELSEPIRVTHAEARRREQAFFERQWPAKFSAFASHFGTQNLQAAISQWLTTHTVRELPEIMRCVESKLGDVLGRLAEFPDPPQWPTVTVSQEIQKIVSAVSRQVEGTGLDMDFRNDIRGIIASFSTNLSKVQSDAVLSTPGWRKPAFSVDDDDVDDQNEDRSTPVSTPNKRQRAANGRAVNVTPLSHSRVKREPQTIQVPQLKDVQATLRLDYVRDRYVRGSRSNLLSKINPEVTDSLILSTIGGWPVLAEFMLSKVLKRFKSMLQGCVDSALSSRAKTQLYAQTVKAVDAFYTRLADEQAALVRRVVQWEMHKPTTFDNHRLAQIERLKEKELLHKRLECRVNEKCDEIDATMPPNKALDMEARKEKQKNAKFLGELKDEEWDREVSAIAQIQAYYELASKGLVDTIAKLLERDLLHQFGKDLESQLAIGLNVADPDWCAKLLAEDPKREAERHKLLAEKKKLEEALGKLQSWRVRY</sequence>
<dbReference type="Proteomes" id="UP001324427">
    <property type="component" value="Unassembled WGS sequence"/>
</dbReference>
<dbReference type="PROSITE" id="PS51388">
    <property type="entry name" value="GED"/>
    <property type="match status" value="1"/>
</dbReference>
<dbReference type="GO" id="GO:0005874">
    <property type="term" value="C:microtubule"/>
    <property type="evidence" value="ECO:0007669"/>
    <property type="project" value="TreeGrafter"/>
</dbReference>
<dbReference type="Pfam" id="PF02212">
    <property type="entry name" value="GED"/>
    <property type="match status" value="1"/>
</dbReference>
<feature type="region of interest" description="Disordered" evidence="3">
    <location>
        <begin position="1"/>
        <end position="54"/>
    </location>
</feature>
<dbReference type="Gene3D" id="1.20.120.1240">
    <property type="entry name" value="Dynamin, middle domain"/>
    <property type="match status" value="1"/>
</dbReference>
<dbReference type="PRINTS" id="PR00195">
    <property type="entry name" value="DYNAMIN"/>
</dbReference>
<dbReference type="PANTHER" id="PTHR11566:SF131">
    <property type="entry name" value="GTPASE, PUTATIVE (AFU_ORTHOLOGUE AFUA_6G07630)-RELATED"/>
    <property type="match status" value="1"/>
</dbReference>
<dbReference type="GO" id="GO:0003924">
    <property type="term" value="F:GTPase activity"/>
    <property type="evidence" value="ECO:0007669"/>
    <property type="project" value="InterPro"/>
</dbReference>
<dbReference type="Pfam" id="PF01031">
    <property type="entry name" value="Dynamin_M"/>
    <property type="match status" value="1"/>
</dbReference>
<dbReference type="EMBL" id="JAVFHQ010000004">
    <property type="protein sequence ID" value="KAK4549320.1"/>
    <property type="molecule type" value="Genomic_DNA"/>
</dbReference>
<evidence type="ECO:0000256" key="1">
    <source>
        <dbReference type="ARBA" id="ARBA00022741"/>
    </source>
</evidence>
<dbReference type="Gene3D" id="3.40.50.300">
    <property type="entry name" value="P-loop containing nucleotide triphosphate hydrolases"/>
    <property type="match status" value="1"/>
</dbReference>
<dbReference type="InterPro" id="IPR022812">
    <property type="entry name" value="Dynamin"/>
</dbReference>
<dbReference type="GO" id="GO:0005525">
    <property type="term" value="F:GTP binding"/>
    <property type="evidence" value="ECO:0007669"/>
    <property type="project" value="InterPro"/>
</dbReference>
<dbReference type="InterPro" id="IPR001401">
    <property type="entry name" value="Dynamin_GTPase"/>
</dbReference>
<dbReference type="GO" id="GO:0005737">
    <property type="term" value="C:cytoplasm"/>
    <property type="evidence" value="ECO:0007669"/>
    <property type="project" value="TreeGrafter"/>
</dbReference>
<evidence type="ECO:0000259" key="4">
    <source>
        <dbReference type="PROSITE" id="PS51388"/>
    </source>
</evidence>
<feature type="domain" description="GED" evidence="4">
    <location>
        <begin position="765"/>
        <end position="857"/>
    </location>
</feature>
<dbReference type="GO" id="GO:0005886">
    <property type="term" value="C:plasma membrane"/>
    <property type="evidence" value="ECO:0007669"/>
    <property type="project" value="TreeGrafter"/>
</dbReference>
<keyword evidence="6" id="KW-1185">Reference proteome</keyword>
<dbReference type="GO" id="GO:0008017">
    <property type="term" value="F:microtubule binding"/>
    <property type="evidence" value="ECO:0007669"/>
    <property type="project" value="TreeGrafter"/>
</dbReference>
<protein>
    <recommendedName>
        <fullName evidence="4">GED domain-containing protein</fullName>
    </recommendedName>
</protein>
<evidence type="ECO:0000313" key="5">
    <source>
        <dbReference type="EMBL" id="KAK4549320.1"/>
    </source>
</evidence>
<evidence type="ECO:0000256" key="2">
    <source>
        <dbReference type="ARBA" id="ARBA00023134"/>
    </source>
</evidence>
<dbReference type="InterPro" id="IPR027417">
    <property type="entry name" value="P-loop_NTPase"/>
</dbReference>
<feature type="region of interest" description="Disordered" evidence="3">
    <location>
        <begin position="525"/>
        <end position="556"/>
    </location>
</feature>
<dbReference type="Pfam" id="PF00350">
    <property type="entry name" value="Dynamin_N"/>
    <property type="match status" value="1"/>
</dbReference>
<organism evidence="5 6">
    <name type="scientific">Oleoguttula mirabilis</name>
    <dbReference type="NCBI Taxonomy" id="1507867"/>
    <lineage>
        <taxon>Eukaryota</taxon>
        <taxon>Fungi</taxon>
        <taxon>Dikarya</taxon>
        <taxon>Ascomycota</taxon>
        <taxon>Pezizomycotina</taxon>
        <taxon>Dothideomycetes</taxon>
        <taxon>Dothideomycetidae</taxon>
        <taxon>Mycosphaerellales</taxon>
        <taxon>Teratosphaeriaceae</taxon>
        <taxon>Oleoguttula</taxon>
    </lineage>
</organism>
<feature type="compositionally biased region" description="Basic and acidic residues" evidence="3">
    <location>
        <begin position="1"/>
        <end position="15"/>
    </location>
</feature>
<dbReference type="PANTHER" id="PTHR11566">
    <property type="entry name" value="DYNAMIN"/>
    <property type="match status" value="1"/>
</dbReference>
<dbReference type="InterPro" id="IPR000375">
    <property type="entry name" value="Dynamin_stalk"/>
</dbReference>
<reference evidence="5 6" key="1">
    <citation type="submission" date="2021-11" db="EMBL/GenBank/DDBJ databases">
        <title>Black yeast isolated from Biological Soil Crust.</title>
        <authorList>
            <person name="Kurbessoian T."/>
        </authorList>
    </citation>
    <scope>NUCLEOTIDE SEQUENCE [LARGE SCALE GENOMIC DNA]</scope>
    <source>
        <strain evidence="5 6">CCFEE 5522</strain>
    </source>
</reference>
<dbReference type="InterPro" id="IPR020850">
    <property type="entry name" value="GED_dom"/>
</dbReference>
<evidence type="ECO:0000313" key="6">
    <source>
        <dbReference type="Proteomes" id="UP001324427"/>
    </source>
</evidence>
<dbReference type="SUPFAM" id="SSF52540">
    <property type="entry name" value="P-loop containing nucleoside triphosphate hydrolases"/>
    <property type="match status" value="1"/>
</dbReference>
<feature type="compositionally biased region" description="Acidic residues" evidence="3">
    <location>
        <begin position="528"/>
        <end position="537"/>
    </location>
</feature>
<proteinExistence type="predicted"/>
<dbReference type="SMART" id="SM00053">
    <property type="entry name" value="DYNc"/>
    <property type="match status" value="1"/>
</dbReference>
<dbReference type="AlphaFoldDB" id="A0AAV9JW72"/>
<dbReference type="InterPro" id="IPR003130">
    <property type="entry name" value="GED"/>
</dbReference>
<gene>
    <name evidence="5" type="ORF">LTR36_006317</name>
</gene>
<name>A0AAV9JW72_9PEZI</name>
<keyword evidence="2" id="KW-0342">GTP-binding</keyword>
<keyword evidence="1" id="KW-0547">Nucleotide-binding</keyword>
<dbReference type="GO" id="GO:0031623">
    <property type="term" value="P:receptor internalization"/>
    <property type="evidence" value="ECO:0007669"/>
    <property type="project" value="TreeGrafter"/>
</dbReference>
<accession>A0AAV9JW72</accession>
<evidence type="ECO:0000256" key="3">
    <source>
        <dbReference type="SAM" id="MobiDB-lite"/>
    </source>
</evidence>